<protein>
    <recommendedName>
        <fullName evidence="4">HTH araC/xylS-type domain-containing protein</fullName>
    </recommendedName>
</protein>
<dbReference type="InterPro" id="IPR011256">
    <property type="entry name" value="Reg_factor_effector_dom_sf"/>
</dbReference>
<dbReference type="GO" id="GO:0003700">
    <property type="term" value="F:DNA-binding transcription factor activity"/>
    <property type="evidence" value="ECO:0007669"/>
    <property type="project" value="InterPro"/>
</dbReference>
<evidence type="ECO:0000256" key="3">
    <source>
        <dbReference type="ARBA" id="ARBA00023163"/>
    </source>
</evidence>
<dbReference type="Proteomes" id="UP000017126">
    <property type="component" value="Unassembled WGS sequence"/>
</dbReference>
<evidence type="ECO:0000313" key="5">
    <source>
        <dbReference type="EMBL" id="ERT48491.1"/>
    </source>
</evidence>
<comment type="caution">
    <text evidence="5">The sequence shown here is derived from an EMBL/GenBank/DDBJ whole genome shotgun (WGS) entry which is preliminary data.</text>
</comment>
<dbReference type="PANTHER" id="PTHR47504:SF5">
    <property type="entry name" value="RIGHT ORIGIN-BINDING PROTEIN"/>
    <property type="match status" value="1"/>
</dbReference>
<dbReference type="InterPro" id="IPR018062">
    <property type="entry name" value="HTH_AraC-typ_CS"/>
</dbReference>
<dbReference type="InterPro" id="IPR050959">
    <property type="entry name" value="MarA-like"/>
</dbReference>
<dbReference type="InterPro" id="IPR018060">
    <property type="entry name" value="HTH_AraC"/>
</dbReference>
<dbReference type="SMART" id="SM00342">
    <property type="entry name" value="HTH_ARAC"/>
    <property type="match status" value="1"/>
</dbReference>
<dbReference type="InterPro" id="IPR029441">
    <property type="entry name" value="Cass2"/>
</dbReference>
<reference evidence="5 6" key="1">
    <citation type="submission" date="2013-09" db="EMBL/GenBank/DDBJ databases">
        <title>The Genome Sequence of Enterococcus faecium 10/96A.</title>
        <authorList>
            <consortium name="The Broad Institute Genome Sequencing Platform"/>
            <consortium name="The Broad Institute Genome Sequencing Center for Infectious Disease"/>
            <person name="Earl A.M."/>
            <person name="Gilmore M.S."/>
            <person name="Lebreton F."/>
            <person name="Courvalin P."/>
            <person name="Walker B."/>
            <person name="Young S.K."/>
            <person name="Zeng Q."/>
            <person name="Gargeya S."/>
            <person name="Fitzgerald M."/>
            <person name="Haas B."/>
            <person name="Abouelleil A."/>
            <person name="Alvarado L."/>
            <person name="Arachchi H.M."/>
            <person name="Berlin A.M."/>
            <person name="Chapman S.B."/>
            <person name="Dewar J."/>
            <person name="Goldberg J."/>
            <person name="Griggs A."/>
            <person name="Gujja S."/>
            <person name="Hansen M."/>
            <person name="Howarth C."/>
            <person name="Imamovic A."/>
            <person name="Larimer J."/>
            <person name="McCowan C."/>
            <person name="Murphy C."/>
            <person name="Neiman D."/>
            <person name="Pearson M."/>
            <person name="Priest M."/>
            <person name="Roberts A."/>
            <person name="Saif S."/>
            <person name="Shea T."/>
            <person name="Sisk P."/>
            <person name="Sykes S."/>
            <person name="Wortman J."/>
            <person name="Nusbaum C."/>
            <person name="Birren B."/>
        </authorList>
    </citation>
    <scope>NUCLEOTIDE SEQUENCE [LARGE SCALE GENOMIC DNA]</scope>
    <source>
        <strain evidence="5 6">10/96A</strain>
    </source>
</reference>
<evidence type="ECO:0000256" key="2">
    <source>
        <dbReference type="ARBA" id="ARBA00023125"/>
    </source>
</evidence>
<dbReference type="Gene3D" id="3.20.80.10">
    <property type="entry name" value="Regulatory factor, effector binding domain"/>
    <property type="match status" value="1"/>
</dbReference>
<dbReference type="PROSITE" id="PS01124">
    <property type="entry name" value="HTH_ARAC_FAMILY_2"/>
    <property type="match status" value="1"/>
</dbReference>
<dbReference type="RefSeq" id="WP_023043103.1">
    <property type="nucleotide sequence ID" value="NZ_KI518290.1"/>
</dbReference>
<evidence type="ECO:0000313" key="6">
    <source>
        <dbReference type="Proteomes" id="UP000017126"/>
    </source>
</evidence>
<dbReference type="Pfam" id="PF12833">
    <property type="entry name" value="HTH_18"/>
    <property type="match status" value="1"/>
</dbReference>
<feature type="domain" description="HTH araC/xylS-type" evidence="4">
    <location>
        <begin position="8"/>
        <end position="106"/>
    </location>
</feature>
<dbReference type="InterPro" id="IPR010499">
    <property type="entry name" value="AraC_E-bd"/>
</dbReference>
<keyword evidence="3" id="KW-0804">Transcription</keyword>
<dbReference type="PANTHER" id="PTHR47504">
    <property type="entry name" value="RIGHT ORIGIN-BINDING PROTEIN"/>
    <property type="match status" value="1"/>
</dbReference>
<dbReference type="Pfam" id="PF14526">
    <property type="entry name" value="Cass2"/>
    <property type="match status" value="1"/>
</dbReference>
<gene>
    <name evidence="5" type="ORF">O991_02523</name>
</gene>
<dbReference type="GO" id="GO:0043565">
    <property type="term" value="F:sequence-specific DNA binding"/>
    <property type="evidence" value="ECO:0007669"/>
    <property type="project" value="InterPro"/>
</dbReference>
<dbReference type="InterPro" id="IPR009057">
    <property type="entry name" value="Homeodomain-like_sf"/>
</dbReference>
<dbReference type="AlphaFoldDB" id="A0AAV3KYD8"/>
<evidence type="ECO:0000256" key="1">
    <source>
        <dbReference type="ARBA" id="ARBA00023015"/>
    </source>
</evidence>
<dbReference type="EMBL" id="AXOL01000069">
    <property type="protein sequence ID" value="ERT48491.1"/>
    <property type="molecule type" value="Genomic_DNA"/>
</dbReference>
<dbReference type="Gene3D" id="1.10.10.60">
    <property type="entry name" value="Homeodomain-like"/>
    <property type="match status" value="2"/>
</dbReference>
<dbReference type="PROSITE" id="PS00041">
    <property type="entry name" value="HTH_ARAC_FAMILY_1"/>
    <property type="match status" value="1"/>
</dbReference>
<evidence type="ECO:0000259" key="4">
    <source>
        <dbReference type="PROSITE" id="PS01124"/>
    </source>
</evidence>
<name>A0AAV3KYD8_ENTFC</name>
<sequence length="294" mass="33652">MEWLNSLSKAIEYIENHLEQEISFDEAARIASCSTYYFQRIFSYVAGISLAEYIRRRRMTQAAFELQRTDKKVLEIASKYGYASPTSFNRAFQSVHGISPVAAKQKGTVLNAYPPIRFSVKVSGGSAMSYHIIEKPAFHIVGIRMNLVDDMEENQKNVPLFWEQALNDRRFSELCELNNAAPNGILGISVYENPENIFYYIATSSTNKAPDGICEYKIPASTWVVFENDGYFKENVQSVFRRFYTEWLPFSGYEYAGLPDIEVYPIQNKTVQSGHSEVWIAIRKEKENENGVSN</sequence>
<dbReference type="SUPFAM" id="SSF46689">
    <property type="entry name" value="Homeodomain-like"/>
    <property type="match status" value="2"/>
</dbReference>
<accession>A0AAV3KYD8</accession>
<dbReference type="SMART" id="SM00871">
    <property type="entry name" value="AraC_E_bind"/>
    <property type="match status" value="1"/>
</dbReference>
<organism evidence="5 6">
    <name type="scientific">Enterococcus faecium 10/96A</name>
    <dbReference type="NCBI Taxonomy" id="1391465"/>
    <lineage>
        <taxon>Bacteria</taxon>
        <taxon>Bacillati</taxon>
        <taxon>Bacillota</taxon>
        <taxon>Bacilli</taxon>
        <taxon>Lactobacillales</taxon>
        <taxon>Enterococcaceae</taxon>
        <taxon>Enterococcus</taxon>
    </lineage>
</organism>
<keyword evidence="2" id="KW-0238">DNA-binding</keyword>
<dbReference type="SUPFAM" id="SSF55136">
    <property type="entry name" value="Probable bacterial effector-binding domain"/>
    <property type="match status" value="1"/>
</dbReference>
<keyword evidence="1" id="KW-0805">Transcription regulation</keyword>
<proteinExistence type="predicted"/>